<accession>A0A0G8ASD4</accession>
<protein>
    <submittedName>
        <fullName evidence="3">Uncharacterized protein</fullName>
    </submittedName>
</protein>
<reference evidence="3 4" key="1">
    <citation type="submission" date="2015-02" db="EMBL/GenBank/DDBJ databases">
        <authorList>
            <person name="Slaby B."/>
            <person name="Hentschel U."/>
        </authorList>
    </citation>
    <scope>NUCLEOTIDE SEQUENCE [LARGE SCALE GENOMIC DNA]</scope>
    <source>
        <strain evidence="3">15L</strain>
    </source>
</reference>
<feature type="region of interest" description="Disordered" evidence="1">
    <location>
        <begin position="1"/>
        <end position="28"/>
    </location>
</feature>
<reference evidence="3 4" key="2">
    <citation type="submission" date="2015-05" db="EMBL/GenBank/DDBJ databases">
        <title>Lifestyle Evolution in Cyanobacterial Symbionts of Sponges.</title>
        <authorList>
            <person name="Burgsdorf I."/>
            <person name="Slaby B.M."/>
            <person name="Handley K.M."/>
            <person name="Haber M."/>
            <person name="Blom J."/>
            <person name="Marshall C.W."/>
            <person name="Gilbert J.A."/>
            <person name="Hentschel U."/>
            <person name="Steindler L."/>
        </authorList>
    </citation>
    <scope>NUCLEOTIDE SEQUENCE [LARGE SCALE GENOMIC DNA]</scope>
    <source>
        <strain evidence="3">15L</strain>
    </source>
</reference>
<keyword evidence="2" id="KW-0812">Transmembrane</keyword>
<proteinExistence type="predicted"/>
<name>A0A0G8ASD4_9SYNE</name>
<dbReference type="AlphaFoldDB" id="A0A0G8ASD4"/>
<dbReference type="Proteomes" id="UP000035037">
    <property type="component" value="Unassembled WGS sequence"/>
</dbReference>
<comment type="caution">
    <text evidence="3">The sequence shown here is derived from an EMBL/GenBank/DDBJ whole genome shotgun (WGS) entry which is preliminary data.</text>
</comment>
<sequence>MDDQLMTVTPASQEKAMATKPTTESRQPEGWRDNVGVIVTISGVIVATFALIVAIFAVVVMGFTHLDEKIDNNLLYLDGKIDAQSAELRQANAELRQTIENQGANTANSFERLYSVLFTRPDRREILKGREAARVAGLMVIAGRLA</sequence>
<dbReference type="PATRIC" id="fig|1608419.3.peg.1154"/>
<dbReference type="EMBL" id="JYFQ01000202">
    <property type="protein sequence ID" value="KKZ10184.1"/>
    <property type="molecule type" value="Genomic_DNA"/>
</dbReference>
<evidence type="ECO:0000313" key="4">
    <source>
        <dbReference type="Proteomes" id="UP000035037"/>
    </source>
</evidence>
<evidence type="ECO:0000256" key="1">
    <source>
        <dbReference type="SAM" id="MobiDB-lite"/>
    </source>
</evidence>
<feature type="compositionally biased region" description="Polar residues" evidence="1">
    <location>
        <begin position="1"/>
        <end position="12"/>
    </location>
</feature>
<evidence type="ECO:0000256" key="2">
    <source>
        <dbReference type="SAM" id="Phobius"/>
    </source>
</evidence>
<keyword evidence="2" id="KW-1133">Transmembrane helix</keyword>
<feature type="transmembrane region" description="Helical" evidence="2">
    <location>
        <begin position="35"/>
        <end position="63"/>
    </location>
</feature>
<evidence type="ECO:0000313" key="3">
    <source>
        <dbReference type="EMBL" id="KKZ10184.1"/>
    </source>
</evidence>
<keyword evidence="2" id="KW-0472">Membrane</keyword>
<organism evidence="3 4">
    <name type="scientific">Candidatus Synechococcus spongiarum 15L</name>
    <dbReference type="NCBI Taxonomy" id="1608419"/>
    <lineage>
        <taxon>Bacteria</taxon>
        <taxon>Bacillati</taxon>
        <taxon>Cyanobacteriota</taxon>
        <taxon>Cyanophyceae</taxon>
        <taxon>Synechococcales</taxon>
        <taxon>Synechococcaceae</taxon>
        <taxon>Synechococcus</taxon>
    </lineage>
</organism>
<gene>
    <name evidence="3" type="ORF">TQ37_09280</name>
</gene>